<protein>
    <submittedName>
        <fullName evidence="1">Uncharacterized protein</fullName>
    </submittedName>
</protein>
<evidence type="ECO:0000313" key="1">
    <source>
        <dbReference type="EMBL" id="MPN39064.1"/>
    </source>
</evidence>
<dbReference type="EMBL" id="VSSQ01094658">
    <property type="protein sequence ID" value="MPN39064.1"/>
    <property type="molecule type" value="Genomic_DNA"/>
</dbReference>
<dbReference type="AlphaFoldDB" id="A0A645HSE1"/>
<sequence length="72" mass="7789">MLSHHGIPEIDVHHLYGKLCQEAQAGTGYGYARLMDGYHIPIPQGLHDLSHTALSDAQQFCQALSAHPSPVG</sequence>
<name>A0A645HSE1_9ZZZZ</name>
<reference evidence="1" key="1">
    <citation type="submission" date="2019-08" db="EMBL/GenBank/DDBJ databases">
        <authorList>
            <person name="Kucharzyk K."/>
            <person name="Murdoch R.W."/>
            <person name="Higgins S."/>
            <person name="Loffler F."/>
        </authorList>
    </citation>
    <scope>NUCLEOTIDE SEQUENCE</scope>
</reference>
<accession>A0A645HSE1</accession>
<gene>
    <name evidence="1" type="ORF">SDC9_186590</name>
</gene>
<proteinExistence type="predicted"/>
<organism evidence="1">
    <name type="scientific">bioreactor metagenome</name>
    <dbReference type="NCBI Taxonomy" id="1076179"/>
    <lineage>
        <taxon>unclassified sequences</taxon>
        <taxon>metagenomes</taxon>
        <taxon>ecological metagenomes</taxon>
    </lineage>
</organism>
<comment type="caution">
    <text evidence="1">The sequence shown here is derived from an EMBL/GenBank/DDBJ whole genome shotgun (WGS) entry which is preliminary data.</text>
</comment>